<feature type="transmembrane region" description="Helical" evidence="2">
    <location>
        <begin position="15"/>
        <end position="37"/>
    </location>
</feature>
<evidence type="ECO:0000256" key="2">
    <source>
        <dbReference type="SAM" id="Phobius"/>
    </source>
</evidence>
<accession>A0A931DLN0</accession>
<evidence type="ECO:0008006" key="5">
    <source>
        <dbReference type="Google" id="ProtNLM"/>
    </source>
</evidence>
<comment type="caution">
    <text evidence="3">The sequence shown here is derived from an EMBL/GenBank/DDBJ whole genome shotgun (WGS) entry which is preliminary data.</text>
</comment>
<feature type="region of interest" description="Disordered" evidence="1">
    <location>
        <begin position="333"/>
        <end position="454"/>
    </location>
</feature>
<feature type="compositionally biased region" description="Polar residues" evidence="1">
    <location>
        <begin position="369"/>
        <end position="402"/>
    </location>
</feature>
<feature type="transmembrane region" description="Helical" evidence="2">
    <location>
        <begin position="126"/>
        <end position="145"/>
    </location>
</feature>
<keyword evidence="4" id="KW-1185">Reference proteome</keyword>
<evidence type="ECO:0000313" key="4">
    <source>
        <dbReference type="Proteomes" id="UP000614047"/>
    </source>
</evidence>
<dbReference type="Proteomes" id="UP000614047">
    <property type="component" value="Unassembled WGS sequence"/>
</dbReference>
<proteinExistence type="predicted"/>
<gene>
    <name evidence="3" type="ORF">IW256_003959</name>
</gene>
<dbReference type="RefSeq" id="WP_197012389.1">
    <property type="nucleotide sequence ID" value="NZ_BAABES010000010.1"/>
</dbReference>
<feature type="compositionally biased region" description="Basic residues" evidence="1">
    <location>
        <begin position="439"/>
        <end position="451"/>
    </location>
</feature>
<reference evidence="3" key="1">
    <citation type="submission" date="2020-11" db="EMBL/GenBank/DDBJ databases">
        <title>Sequencing the genomes of 1000 actinobacteria strains.</title>
        <authorList>
            <person name="Klenk H.-P."/>
        </authorList>
    </citation>
    <scope>NUCLEOTIDE SEQUENCE</scope>
    <source>
        <strain evidence="3">DSM 43175</strain>
    </source>
</reference>
<evidence type="ECO:0000256" key="1">
    <source>
        <dbReference type="SAM" id="MobiDB-lite"/>
    </source>
</evidence>
<name>A0A931DLN0_9ACTN</name>
<protein>
    <recommendedName>
        <fullName evidence="5">DUF2637 domain-containing protein</fullName>
    </recommendedName>
</protein>
<keyword evidence="2" id="KW-0812">Transmembrane</keyword>
<evidence type="ECO:0000313" key="3">
    <source>
        <dbReference type="EMBL" id="MBG6089846.1"/>
    </source>
</evidence>
<feature type="transmembrane region" description="Helical" evidence="2">
    <location>
        <begin position="65"/>
        <end position="85"/>
    </location>
</feature>
<organism evidence="3 4">
    <name type="scientific">Actinomadura viridis</name>
    <dbReference type="NCBI Taxonomy" id="58110"/>
    <lineage>
        <taxon>Bacteria</taxon>
        <taxon>Bacillati</taxon>
        <taxon>Actinomycetota</taxon>
        <taxon>Actinomycetes</taxon>
        <taxon>Streptosporangiales</taxon>
        <taxon>Thermomonosporaceae</taxon>
        <taxon>Actinomadura</taxon>
    </lineage>
</organism>
<dbReference type="AlphaFoldDB" id="A0A931DLN0"/>
<dbReference type="EMBL" id="JADOUA010000001">
    <property type="protein sequence ID" value="MBG6089846.1"/>
    <property type="molecule type" value="Genomic_DNA"/>
</dbReference>
<feature type="compositionally biased region" description="Polar residues" evidence="1">
    <location>
        <begin position="337"/>
        <end position="348"/>
    </location>
</feature>
<keyword evidence="2" id="KW-0472">Membrane</keyword>
<feature type="transmembrane region" description="Helical" evidence="2">
    <location>
        <begin position="91"/>
        <end position="114"/>
    </location>
</feature>
<sequence>MIPDLNFPSWFTGPIPYLATGGAVLGTCLVSVIVMAYRGRHAAPRPLKAKKQEGTKEKGTLENKLTFLVALIIAGVCAQGMGKFFKDKLDFPLELVIVVGGVLELTAFTCALRARRNVRDPNIGKAGIDGIAVWVVTALSGAFAAMDADTFEVALFRLIMPLLAAWLWERGMAIERRRVRGRSAIHWRVTPERVLVWLRIAEPTGRTASEVDAHRRLTRVAKAAKKVRRLRNTGAFAWRVERAEARLERAMGSAVAHAGLASDPVRQRNLIAQIGSLYNATQLADLTPDAPWAEFSSPAQRTWFEAQGLSFMPAQSLPQVQVRAEVEPPAQWALSGPSISADNGSAKQVSGPVSDLPDQVRVSVADRSVNGSRTQVSDWSGNGSETGPESGSTQASRTQVSDRSARQVPDPQVREVSDPKASPAADRSPDQVPDPAKQTRPRRRRTRSKTRKPIERLDEAIAADKAYLADHGRHIPAEKLAKALSIGKPAALELVKQVRGGHIDLAK</sequence>
<keyword evidence="2" id="KW-1133">Transmembrane helix</keyword>